<dbReference type="Proteomes" id="UP000027986">
    <property type="component" value="Chromosome"/>
</dbReference>
<name>A0A075JJ25_9MICO</name>
<keyword evidence="2" id="KW-1185">Reference proteome</keyword>
<dbReference type="HOGENOM" id="CLU_2435948_0_0_11"/>
<accession>A0A075JJ25</accession>
<dbReference type="KEGG" id="dni:HX89_13695"/>
<evidence type="ECO:0000313" key="2">
    <source>
        <dbReference type="Proteomes" id="UP000027986"/>
    </source>
</evidence>
<gene>
    <name evidence="1" type="ORF">HX89_13695</name>
</gene>
<dbReference type="AlphaFoldDB" id="A0A075JJ25"/>
<organism evidence="1 2">
    <name type="scientific">Dermacoccus nishinomiyaensis</name>
    <dbReference type="NCBI Taxonomy" id="1274"/>
    <lineage>
        <taxon>Bacteria</taxon>
        <taxon>Bacillati</taxon>
        <taxon>Actinomycetota</taxon>
        <taxon>Actinomycetes</taxon>
        <taxon>Micrococcales</taxon>
        <taxon>Dermacoccaceae</taxon>
        <taxon>Dermacoccus</taxon>
    </lineage>
</organism>
<dbReference type="EMBL" id="CP008889">
    <property type="protein sequence ID" value="AIF41795.1"/>
    <property type="molecule type" value="Genomic_DNA"/>
</dbReference>
<sequence>MNVMNTTKHTSQQSTSIFGSLKSLGRGIAVSSAVAVMGVGTLSAADASAAGVATGVRHASTVTSTTNAATSLELDRRAAYVIRNGKIVAS</sequence>
<protein>
    <submittedName>
        <fullName evidence="1">Uncharacterized protein</fullName>
    </submittedName>
</protein>
<reference evidence="1 2" key="1">
    <citation type="submission" date="2014-07" db="EMBL/GenBank/DDBJ databases">
        <title>Genome Sequencing of Dermacoccus nishinomiyaensis.</title>
        <authorList>
            <person name="Hong K.W."/>
            <person name="Chan K.G."/>
        </authorList>
    </citation>
    <scope>NUCLEOTIDE SEQUENCE [LARGE SCALE GENOMIC DNA]</scope>
    <source>
        <strain evidence="1 2">M25</strain>
    </source>
</reference>
<proteinExistence type="predicted"/>
<evidence type="ECO:0000313" key="1">
    <source>
        <dbReference type="EMBL" id="AIF41795.1"/>
    </source>
</evidence>